<dbReference type="Proteomes" id="UP001214638">
    <property type="component" value="Unassembled WGS sequence"/>
</dbReference>
<reference evidence="2" key="1">
    <citation type="journal article" date="2023" name="Nat. Microbiol.">
        <title>Babesia duncani multi-omics identifies virulence factors and drug targets.</title>
        <authorList>
            <person name="Singh P."/>
            <person name="Lonardi S."/>
            <person name="Liang Q."/>
            <person name="Vydyam P."/>
            <person name="Khabirova E."/>
            <person name="Fang T."/>
            <person name="Gihaz S."/>
            <person name="Thekkiniath J."/>
            <person name="Munshi M."/>
            <person name="Abel S."/>
            <person name="Ciampossin L."/>
            <person name="Batugedara G."/>
            <person name="Gupta M."/>
            <person name="Lu X.M."/>
            <person name="Lenz T."/>
            <person name="Chakravarty S."/>
            <person name="Cornillot E."/>
            <person name="Hu Y."/>
            <person name="Ma W."/>
            <person name="Gonzalez L.M."/>
            <person name="Sanchez S."/>
            <person name="Estrada K."/>
            <person name="Sanchez-Flores A."/>
            <person name="Montero E."/>
            <person name="Harb O.S."/>
            <person name="Le Roch K.G."/>
            <person name="Mamoun C.B."/>
        </authorList>
    </citation>
    <scope>NUCLEOTIDE SEQUENCE</scope>
    <source>
        <strain evidence="2">WA1</strain>
    </source>
</reference>
<keyword evidence="3" id="KW-1185">Reference proteome</keyword>
<dbReference type="AlphaFoldDB" id="A0AAD9UNA5"/>
<dbReference type="GeneID" id="94337600"/>
<proteinExistence type="predicted"/>
<keyword evidence="1" id="KW-0732">Signal</keyword>
<gene>
    <name evidence="2" type="ORF">BdWA1_003303</name>
</gene>
<protein>
    <recommendedName>
        <fullName evidence="4">6-cysteine protein</fullName>
    </recommendedName>
</protein>
<evidence type="ECO:0000256" key="1">
    <source>
        <dbReference type="SAM" id="SignalP"/>
    </source>
</evidence>
<evidence type="ECO:0008006" key="4">
    <source>
        <dbReference type="Google" id="ProtNLM"/>
    </source>
</evidence>
<dbReference type="RefSeq" id="XP_067802468.1">
    <property type="nucleotide sequence ID" value="XM_067948317.1"/>
</dbReference>
<comment type="caution">
    <text evidence="2">The sequence shown here is derived from an EMBL/GenBank/DDBJ whole genome shotgun (WGS) entry which is preliminary data.</text>
</comment>
<sequence>MTSYIVIVGIIALSLSIDAAGNLEVCDFTKQGTLEPGIVTFCKGKLAPGVSTKIICPTAFDKHHFWLFPNDATDRAYVYHYSYEGGNSRKTLKLTELDHIYGCATNNYSTLKLKENIFNLTFTIPKDDLLVKHYSDEFYYFCMSRHANIDDDLFDNLKWYIDKGKSISSPGYSDYVKMQGISNKVMKKGIGIVLMKSLANPMVTHGCGDVPSHFFLNEVNYNEDTKSYTCEVDIRKTPNVGLLCRGYYRPYKCFDILHFKDDKHFFNKHVYETLFKIINKVGSLIYATFKEIPPGMEFYGKAHCVDPNTHEVSATLILKYETEYICNINFIRHYGYLNSVNYCKFKLYPRESVKIIFPSETGDYNEETKTFDDDGTGDEFYGTTLIPKDIKSDCYWKIGESNEPFQHEKLENIFGYETVNVEDSNRSNGEIMVTYNSAFEKDENNDISTVELVYYWRMHYRNKTMEEDVKVSVSITLLPKMLDD</sequence>
<name>A0AAD9UNA5_9APIC</name>
<feature type="chain" id="PRO_5041958478" description="6-cysteine protein" evidence="1">
    <location>
        <begin position="20"/>
        <end position="484"/>
    </location>
</feature>
<evidence type="ECO:0000313" key="2">
    <source>
        <dbReference type="EMBL" id="KAK2195625.1"/>
    </source>
</evidence>
<accession>A0AAD9UNA5</accession>
<organism evidence="2 3">
    <name type="scientific">Babesia duncani</name>
    <dbReference type="NCBI Taxonomy" id="323732"/>
    <lineage>
        <taxon>Eukaryota</taxon>
        <taxon>Sar</taxon>
        <taxon>Alveolata</taxon>
        <taxon>Apicomplexa</taxon>
        <taxon>Aconoidasida</taxon>
        <taxon>Piroplasmida</taxon>
        <taxon>Babesiidae</taxon>
        <taxon>Babesia</taxon>
    </lineage>
</organism>
<dbReference type="KEGG" id="bdw:94337600"/>
<dbReference type="EMBL" id="JALLKP010000004">
    <property type="protein sequence ID" value="KAK2195625.1"/>
    <property type="molecule type" value="Genomic_DNA"/>
</dbReference>
<evidence type="ECO:0000313" key="3">
    <source>
        <dbReference type="Proteomes" id="UP001214638"/>
    </source>
</evidence>
<feature type="signal peptide" evidence="1">
    <location>
        <begin position="1"/>
        <end position="19"/>
    </location>
</feature>